<proteinExistence type="predicted"/>
<feature type="compositionally biased region" description="Basic and acidic residues" evidence="1">
    <location>
        <begin position="1"/>
        <end position="14"/>
    </location>
</feature>
<organism evidence="2 3">
    <name type="scientific">Ajellomyces capsulatus (strain H88)</name>
    <name type="common">Darling's disease fungus</name>
    <name type="synonym">Histoplasma capsulatum</name>
    <dbReference type="NCBI Taxonomy" id="544711"/>
    <lineage>
        <taxon>Eukaryota</taxon>
        <taxon>Fungi</taxon>
        <taxon>Dikarya</taxon>
        <taxon>Ascomycota</taxon>
        <taxon>Pezizomycotina</taxon>
        <taxon>Eurotiomycetes</taxon>
        <taxon>Eurotiomycetidae</taxon>
        <taxon>Onygenales</taxon>
        <taxon>Ajellomycetaceae</taxon>
        <taxon>Histoplasma</taxon>
    </lineage>
</organism>
<sequence length="70" mass="7941">MARLDRPKTQERTKGLQLMAHSSSRTDKQIVGKGKTSLRMILSYVRLFAPMSNKIFEHAGIFPRSKSHAV</sequence>
<accession>A0A8A1LHZ0</accession>
<evidence type="ECO:0000256" key="1">
    <source>
        <dbReference type="SAM" id="MobiDB-lite"/>
    </source>
</evidence>
<name>A0A8A1LHZ0_AJEC8</name>
<reference evidence="2" key="1">
    <citation type="submission" date="2021-01" db="EMBL/GenBank/DDBJ databases">
        <title>Chromosome-level genome assembly of a human fungal pathogen reveals clustering of transcriptionally co-regulated genes.</title>
        <authorList>
            <person name="Voorhies M."/>
            <person name="Cohen S."/>
            <person name="Shea T.P."/>
            <person name="Petrus S."/>
            <person name="Munoz J.F."/>
            <person name="Poplawski S."/>
            <person name="Goldman W.E."/>
            <person name="Michael T."/>
            <person name="Cuomo C.A."/>
            <person name="Sil A."/>
            <person name="Beyhan S."/>
        </authorList>
    </citation>
    <scope>NUCLEOTIDE SEQUENCE</scope>
    <source>
        <strain evidence="2">H88</strain>
    </source>
</reference>
<gene>
    <name evidence="2" type="ORF">I7I53_07589</name>
</gene>
<evidence type="ECO:0000313" key="2">
    <source>
        <dbReference type="EMBL" id="QSS52084.1"/>
    </source>
</evidence>
<evidence type="ECO:0000313" key="3">
    <source>
        <dbReference type="Proteomes" id="UP000663419"/>
    </source>
</evidence>
<feature type="region of interest" description="Disordered" evidence="1">
    <location>
        <begin position="1"/>
        <end position="30"/>
    </location>
</feature>
<dbReference type="AlphaFoldDB" id="A0A8A1LHZ0"/>
<dbReference type="VEuPathDB" id="FungiDB:I7I53_07589"/>
<protein>
    <submittedName>
        <fullName evidence="2">Uncharacterized protein</fullName>
    </submittedName>
</protein>
<dbReference type="EMBL" id="CP069103">
    <property type="protein sequence ID" value="QSS52084.1"/>
    <property type="molecule type" value="Genomic_DNA"/>
</dbReference>
<dbReference type="Proteomes" id="UP000663419">
    <property type="component" value="Chromosome 2"/>
</dbReference>